<comment type="cofactor">
    <cofactor evidence="1">
        <name>Zn(2+)</name>
        <dbReference type="ChEBI" id="CHEBI:29105"/>
    </cofactor>
</comment>
<gene>
    <name evidence="11" type="ORF">BHF72_1494</name>
</gene>
<dbReference type="Pfam" id="PF01431">
    <property type="entry name" value="Peptidase_M13"/>
    <property type="match status" value="1"/>
</dbReference>
<dbReference type="EMBL" id="MKGI01000012">
    <property type="protein sequence ID" value="OEL12037.1"/>
    <property type="molecule type" value="Genomic_DNA"/>
</dbReference>
<keyword evidence="5" id="KW-0378">Hydrolase</keyword>
<keyword evidence="7" id="KW-0482">Metalloprotease</keyword>
<dbReference type="KEGG" id="cnr:EB819_01705"/>
<sequence length="674" mass="76152">MKKVPFLVMAAAAVLTVSSCASQKQLPENGIALQFMDTSVRPQDDFFTYVNGNWVKTVEIPSDKASWGSFNELREKTDENSLAILNNILTEKYAEGTEGKKIQDLYSSFMNWDKRNADGINPIKADLAKIDAIKTVADLQKYLVEATPNGDNIFYMWRVGADLKASNDNAIYLGGPALGLGKDYYQKENEANTKTLAEYTKYVSSMLTVLGYQNANETAAKIVDLEKRLAKTLLTNEEGRDANKRYNPKTVSELSGLVKNVDLAGYLNQVGVKTDRVILGELGYFKNFDAFVNEANLQLLKDYMKYHMLSGNAGVLDKKLDDMRFDFYGKFLQGQKEQRAMNKRGLEVVNGILGEAFGKLYVEKYFPAEAKEEMVTMVDYLKKAYHDHISNLDWMSDETKVKALDKLSKFKVKIAYPDKWEDYSKLTVSPDSYFQNRQNITTWNYEKNLEKIGKKVDKTKWGMTPQTVNAYYSASNNEIVFPAGILQAPFFNFKADPAVNFGGIGAVIGHEISHGFDDGGSRFDGDGNLNNWWTDEDRKKFEAATAKLDAQYSAYEPVKGSFVNGKFTMGENIADLGGVNIAFDALQMYLKDKGNPGKISGFDQNQRFFLSWATVWRTKGTEKFYINQVKTDSHSPGMYRAFGPLVNTEAWYKAFGVKEGDKHYKKPEDRIKIW</sequence>
<dbReference type="InterPro" id="IPR042089">
    <property type="entry name" value="Peptidase_M13_dom_2"/>
</dbReference>
<dbReference type="PANTHER" id="PTHR11733">
    <property type="entry name" value="ZINC METALLOPROTEASE FAMILY M13 NEPRILYSIN-RELATED"/>
    <property type="match status" value="1"/>
</dbReference>
<keyword evidence="8" id="KW-0732">Signal</keyword>
<dbReference type="Pfam" id="PF05649">
    <property type="entry name" value="Peptidase_M13_N"/>
    <property type="match status" value="1"/>
</dbReference>
<feature type="signal peptide" evidence="8">
    <location>
        <begin position="1"/>
        <end position="21"/>
    </location>
</feature>
<dbReference type="SUPFAM" id="SSF55486">
    <property type="entry name" value="Metalloproteases ('zincins'), catalytic domain"/>
    <property type="match status" value="1"/>
</dbReference>
<protein>
    <submittedName>
        <fullName evidence="11">Peptidase M13 family protein</fullName>
    </submittedName>
</protein>
<reference evidence="11 12" key="1">
    <citation type="submission" date="2016-09" db="EMBL/GenBank/DDBJ databases">
        <authorList>
            <person name="Capua I."/>
            <person name="De Benedictis P."/>
            <person name="Joannis T."/>
            <person name="Lombin L.H."/>
            <person name="Cattoli G."/>
        </authorList>
    </citation>
    <scope>NUCLEOTIDE SEQUENCE [LARGE SCALE GENOMIC DNA]</scope>
    <source>
        <strain evidence="11 12">NRS-1</strain>
    </source>
</reference>
<comment type="similarity">
    <text evidence="2">Belongs to the peptidase M13 family.</text>
</comment>
<organism evidence="11 12">
    <name type="scientific">Cloacibacterium normanense</name>
    <dbReference type="NCBI Taxonomy" id="237258"/>
    <lineage>
        <taxon>Bacteria</taxon>
        <taxon>Pseudomonadati</taxon>
        <taxon>Bacteroidota</taxon>
        <taxon>Flavobacteriia</taxon>
        <taxon>Flavobacteriales</taxon>
        <taxon>Weeksellaceae</taxon>
    </lineage>
</organism>
<accession>A0A1E5UGQ3</accession>
<keyword evidence="12" id="KW-1185">Reference proteome</keyword>
<dbReference type="PROSITE" id="PS51885">
    <property type="entry name" value="NEPRILYSIN"/>
    <property type="match status" value="1"/>
</dbReference>
<dbReference type="GO" id="GO:0005886">
    <property type="term" value="C:plasma membrane"/>
    <property type="evidence" value="ECO:0007669"/>
    <property type="project" value="TreeGrafter"/>
</dbReference>
<comment type="caution">
    <text evidence="11">The sequence shown here is derived from an EMBL/GenBank/DDBJ whole genome shotgun (WGS) entry which is preliminary data.</text>
</comment>
<dbReference type="AlphaFoldDB" id="A0A1E5UGQ3"/>
<dbReference type="GO" id="GO:0004222">
    <property type="term" value="F:metalloendopeptidase activity"/>
    <property type="evidence" value="ECO:0007669"/>
    <property type="project" value="InterPro"/>
</dbReference>
<evidence type="ECO:0000256" key="5">
    <source>
        <dbReference type="ARBA" id="ARBA00022801"/>
    </source>
</evidence>
<evidence type="ECO:0000313" key="12">
    <source>
        <dbReference type="Proteomes" id="UP000095601"/>
    </source>
</evidence>
<evidence type="ECO:0000256" key="3">
    <source>
        <dbReference type="ARBA" id="ARBA00022670"/>
    </source>
</evidence>
<dbReference type="PRINTS" id="PR00786">
    <property type="entry name" value="NEPRILYSIN"/>
</dbReference>
<keyword evidence="6" id="KW-0862">Zinc</keyword>
<keyword evidence="3" id="KW-0645">Protease</keyword>
<evidence type="ECO:0000256" key="8">
    <source>
        <dbReference type="SAM" id="SignalP"/>
    </source>
</evidence>
<dbReference type="GO" id="GO:0046872">
    <property type="term" value="F:metal ion binding"/>
    <property type="evidence" value="ECO:0007669"/>
    <property type="project" value="UniProtKB-KW"/>
</dbReference>
<dbReference type="InterPro" id="IPR000718">
    <property type="entry name" value="Peptidase_M13"/>
</dbReference>
<feature type="chain" id="PRO_5009186958" evidence="8">
    <location>
        <begin position="22"/>
        <end position="674"/>
    </location>
</feature>
<dbReference type="CDD" id="cd08662">
    <property type="entry name" value="M13"/>
    <property type="match status" value="1"/>
</dbReference>
<dbReference type="PANTHER" id="PTHR11733:SF167">
    <property type="entry name" value="FI17812P1-RELATED"/>
    <property type="match status" value="1"/>
</dbReference>
<evidence type="ECO:0000256" key="6">
    <source>
        <dbReference type="ARBA" id="ARBA00022833"/>
    </source>
</evidence>
<evidence type="ECO:0000256" key="1">
    <source>
        <dbReference type="ARBA" id="ARBA00001947"/>
    </source>
</evidence>
<evidence type="ECO:0000259" key="9">
    <source>
        <dbReference type="Pfam" id="PF01431"/>
    </source>
</evidence>
<evidence type="ECO:0000256" key="2">
    <source>
        <dbReference type="ARBA" id="ARBA00007357"/>
    </source>
</evidence>
<dbReference type="PATRIC" id="fig|237258.4.peg.1446"/>
<dbReference type="Gene3D" id="1.10.1380.10">
    <property type="entry name" value="Neutral endopeptidase , domain2"/>
    <property type="match status" value="1"/>
</dbReference>
<dbReference type="GO" id="GO:0016485">
    <property type="term" value="P:protein processing"/>
    <property type="evidence" value="ECO:0007669"/>
    <property type="project" value="TreeGrafter"/>
</dbReference>
<keyword evidence="4" id="KW-0479">Metal-binding</keyword>
<dbReference type="Gene3D" id="3.40.390.10">
    <property type="entry name" value="Collagenase (Catalytic Domain)"/>
    <property type="match status" value="1"/>
</dbReference>
<evidence type="ECO:0000256" key="7">
    <source>
        <dbReference type="ARBA" id="ARBA00023049"/>
    </source>
</evidence>
<dbReference type="PROSITE" id="PS51257">
    <property type="entry name" value="PROKAR_LIPOPROTEIN"/>
    <property type="match status" value="1"/>
</dbReference>
<evidence type="ECO:0000256" key="4">
    <source>
        <dbReference type="ARBA" id="ARBA00022723"/>
    </source>
</evidence>
<dbReference type="Proteomes" id="UP000095601">
    <property type="component" value="Unassembled WGS sequence"/>
</dbReference>
<name>A0A1E5UGQ3_9FLAO</name>
<feature type="domain" description="Peptidase M13 C-terminal" evidence="9">
    <location>
        <begin position="469"/>
        <end position="671"/>
    </location>
</feature>
<dbReference type="InterPro" id="IPR018497">
    <property type="entry name" value="Peptidase_M13_C"/>
</dbReference>
<dbReference type="OrthoDB" id="9775677at2"/>
<dbReference type="InterPro" id="IPR024079">
    <property type="entry name" value="MetalloPept_cat_dom_sf"/>
</dbReference>
<dbReference type="InterPro" id="IPR008753">
    <property type="entry name" value="Peptidase_M13_N"/>
</dbReference>
<proteinExistence type="inferred from homology"/>
<feature type="domain" description="Peptidase M13 N-terminal" evidence="10">
    <location>
        <begin position="42"/>
        <end position="417"/>
    </location>
</feature>
<evidence type="ECO:0000259" key="10">
    <source>
        <dbReference type="Pfam" id="PF05649"/>
    </source>
</evidence>
<evidence type="ECO:0000313" key="11">
    <source>
        <dbReference type="EMBL" id="OEL12037.1"/>
    </source>
</evidence>
<dbReference type="STRING" id="237258.SAMN04489756_10682"/>